<dbReference type="Proteomes" id="UP000286137">
    <property type="component" value="Unassembled WGS sequence"/>
</dbReference>
<evidence type="ECO:0000256" key="3">
    <source>
        <dbReference type="ARBA" id="ARBA00022692"/>
    </source>
</evidence>
<dbReference type="PANTHER" id="PTHR22777:SF17">
    <property type="entry name" value="UPF0053 PROTEIN SLL0260"/>
    <property type="match status" value="1"/>
</dbReference>
<reference evidence="15" key="3">
    <citation type="submission" date="2020-02" db="EMBL/GenBank/DDBJ databases">
        <authorList>
            <person name="Littmann E."/>
            <person name="Sorbara M."/>
        </authorList>
    </citation>
    <scope>NUCLEOTIDE SEQUENCE</scope>
    <source>
        <strain evidence="17">MSK.11.9</strain>
        <strain evidence="16">MSK.15.32</strain>
        <strain evidence="15">MSK.22.53</strain>
    </source>
</reference>
<evidence type="ECO:0000259" key="12">
    <source>
        <dbReference type="PROSITE" id="PS51846"/>
    </source>
</evidence>
<evidence type="ECO:0000256" key="7">
    <source>
        <dbReference type="ARBA" id="ARBA00023136"/>
    </source>
</evidence>
<dbReference type="Pfam" id="PF00571">
    <property type="entry name" value="CBS"/>
    <property type="match status" value="2"/>
</dbReference>
<evidence type="ECO:0000313" key="19">
    <source>
        <dbReference type="EMBL" id="RHG17110.1"/>
    </source>
</evidence>
<evidence type="ECO:0000313" key="24">
    <source>
        <dbReference type="Proteomes" id="UP000285697"/>
    </source>
</evidence>
<dbReference type="PANTHER" id="PTHR22777">
    <property type="entry name" value="HEMOLYSIN-RELATED"/>
    <property type="match status" value="1"/>
</dbReference>
<dbReference type="InterPro" id="IPR036318">
    <property type="entry name" value="FAD-bd_PCMH-like_sf"/>
</dbReference>
<evidence type="ECO:0000313" key="21">
    <source>
        <dbReference type="EMBL" id="RHJ12524.1"/>
    </source>
</evidence>
<dbReference type="EMBL" id="JAAIRM010000006">
    <property type="protein sequence ID" value="NSI18784.1"/>
    <property type="molecule type" value="Genomic_DNA"/>
</dbReference>
<evidence type="ECO:0000313" key="14">
    <source>
        <dbReference type="EMBL" id="MDE1204965.1"/>
    </source>
</evidence>
<evidence type="ECO:0000256" key="10">
    <source>
        <dbReference type="SAM" id="Phobius"/>
    </source>
</evidence>
<dbReference type="InterPro" id="IPR046342">
    <property type="entry name" value="CBS_dom_sf"/>
</dbReference>
<evidence type="ECO:0000313" key="15">
    <source>
        <dbReference type="EMBL" id="NSI18784.1"/>
    </source>
</evidence>
<organism evidence="19 24">
    <name type="scientific">Mediterraneibacter gnavus</name>
    <name type="common">Ruminococcus gnavus</name>
    <dbReference type="NCBI Taxonomy" id="33038"/>
    <lineage>
        <taxon>Bacteria</taxon>
        <taxon>Bacillati</taxon>
        <taxon>Bacillota</taxon>
        <taxon>Clostridia</taxon>
        <taxon>Lachnospirales</taxon>
        <taxon>Lachnospiraceae</taxon>
        <taxon>Mediterraneibacter</taxon>
    </lineage>
</organism>
<keyword evidence="3 9" id="KW-0812">Transmembrane</keyword>
<comment type="similarity">
    <text evidence="2">Belongs to the UPF0053 family.</text>
</comment>
<dbReference type="SMART" id="SM01091">
    <property type="entry name" value="CorC_HlyC"/>
    <property type="match status" value="1"/>
</dbReference>
<evidence type="ECO:0000256" key="8">
    <source>
        <dbReference type="PROSITE-ProRule" id="PRU00703"/>
    </source>
</evidence>
<dbReference type="GO" id="GO:0050660">
    <property type="term" value="F:flavin adenine dinucleotide binding"/>
    <property type="evidence" value="ECO:0007669"/>
    <property type="project" value="InterPro"/>
</dbReference>
<evidence type="ECO:0000313" key="16">
    <source>
        <dbReference type="EMBL" id="NSI58840.1"/>
    </source>
</evidence>
<dbReference type="RefSeq" id="WP_004840943.1">
    <property type="nucleotide sequence ID" value="NZ_AP031446.1"/>
</dbReference>
<dbReference type="Proteomes" id="UP000285697">
    <property type="component" value="Unassembled WGS sequence"/>
</dbReference>
<dbReference type="EMBL" id="JAAIRV010000019">
    <property type="protein sequence ID" value="NSI58840.1"/>
    <property type="molecule type" value="Genomic_DNA"/>
</dbReference>
<reference evidence="22 23" key="1">
    <citation type="submission" date="2018-08" db="EMBL/GenBank/DDBJ databases">
        <title>A genome reference for cultivated species of the human gut microbiota.</title>
        <authorList>
            <person name="Zou Y."/>
            <person name="Xue W."/>
            <person name="Luo G."/>
        </authorList>
    </citation>
    <scope>NUCLEOTIDE SEQUENCE [LARGE SCALE GENOMIC DNA]</scope>
    <source>
        <strain evidence="18 25">AF27-4BH</strain>
        <strain evidence="21 23">AM12-54</strain>
        <strain evidence="20 22">AM21-18</strain>
        <strain evidence="19 24">AM22-7AC</strain>
    </source>
</reference>
<feature type="domain" description="CNNM transmembrane" evidence="12">
    <location>
        <begin position="6"/>
        <end position="206"/>
    </location>
</feature>
<dbReference type="EMBL" id="JAPZEG010000028">
    <property type="protein sequence ID" value="MDE1204965.1"/>
    <property type="molecule type" value="Genomic_DNA"/>
</dbReference>
<dbReference type="SUPFAM" id="SSF54631">
    <property type="entry name" value="CBS-domain pair"/>
    <property type="match status" value="1"/>
</dbReference>
<dbReference type="Proteomes" id="UP001296580">
    <property type="component" value="Unassembled WGS sequence"/>
</dbReference>
<dbReference type="Proteomes" id="UP001296581">
    <property type="component" value="Unassembled WGS sequence"/>
</dbReference>
<dbReference type="Gene3D" id="3.30.465.10">
    <property type="match status" value="1"/>
</dbReference>
<evidence type="ECO:0000256" key="4">
    <source>
        <dbReference type="ARBA" id="ARBA00022737"/>
    </source>
</evidence>
<dbReference type="Pfam" id="PF01595">
    <property type="entry name" value="CNNM"/>
    <property type="match status" value="1"/>
</dbReference>
<comment type="caution">
    <text evidence="19">The sequence shown here is derived from an EMBL/GenBank/DDBJ whole genome shotgun (WGS) entry which is preliminary data.</text>
</comment>
<reference evidence="15" key="2">
    <citation type="journal article" date="2020" name="Cell Host Microbe">
        <title>Functional and Genomic Variation between Human-Derived Isolates of Lachnospiraceae Reveals Inter- and Intra-Species Diversity.</title>
        <authorList>
            <person name="Sorbara M.T."/>
            <person name="Littmann E.R."/>
            <person name="Fontana E."/>
            <person name="Moody T.U."/>
            <person name="Kohout C.E."/>
            <person name="Gjonbalaj M."/>
            <person name="Eaton V."/>
            <person name="Seok R."/>
            <person name="Leiner I.M."/>
            <person name="Pamer E.G."/>
        </authorList>
    </citation>
    <scope>NUCLEOTIDE SEQUENCE</scope>
    <source>
        <strain evidence="17">MSK.11.9</strain>
        <strain evidence="16">MSK.15.32</strain>
        <strain evidence="15">MSK.22.53</strain>
    </source>
</reference>
<dbReference type="InterPro" id="IPR016169">
    <property type="entry name" value="FAD-bd_PCMH_sub2"/>
</dbReference>
<evidence type="ECO:0000313" key="20">
    <source>
        <dbReference type="EMBL" id="RHG82283.1"/>
    </source>
</evidence>
<dbReference type="SUPFAM" id="SSF56176">
    <property type="entry name" value="FAD-binding/transporter-associated domain-like"/>
    <property type="match status" value="1"/>
</dbReference>
<dbReference type="Proteomes" id="UP000283992">
    <property type="component" value="Unassembled WGS sequence"/>
</dbReference>
<dbReference type="PROSITE" id="PS51846">
    <property type="entry name" value="CNNM"/>
    <property type="match status" value="1"/>
</dbReference>
<feature type="domain" description="CBS" evidence="11">
    <location>
        <begin position="291"/>
        <end position="348"/>
    </location>
</feature>
<accession>A0A2N5NHL4</accession>
<dbReference type="Proteomes" id="UP001211731">
    <property type="component" value="Unassembled WGS sequence"/>
</dbReference>
<dbReference type="Proteomes" id="UP001149331">
    <property type="component" value="Unassembled WGS sequence"/>
</dbReference>
<evidence type="ECO:0000313" key="13">
    <source>
        <dbReference type="EMBL" id="MDB8737905.1"/>
    </source>
</evidence>
<evidence type="ECO:0000313" key="23">
    <source>
        <dbReference type="Proteomes" id="UP000283992"/>
    </source>
</evidence>
<keyword evidence="7 9" id="KW-0472">Membrane</keyword>
<dbReference type="STRING" id="33038.GCA_900067245_01315"/>
<feature type="domain" description="CBS" evidence="11">
    <location>
        <begin position="225"/>
        <end position="286"/>
    </location>
</feature>
<reference evidence="13" key="5">
    <citation type="submission" date="2023-01" db="EMBL/GenBank/DDBJ databases">
        <title>Human gut microbiome strain richness.</title>
        <authorList>
            <person name="Chen-Liaw A."/>
        </authorList>
    </citation>
    <scope>NUCLEOTIDE SEQUENCE</scope>
    <source>
        <strain evidence="13">1001217st1_A9_1001217B_191108</strain>
    </source>
</reference>
<evidence type="ECO:0000256" key="1">
    <source>
        <dbReference type="ARBA" id="ARBA00004141"/>
    </source>
</evidence>
<dbReference type="GO" id="GO:0005886">
    <property type="term" value="C:plasma membrane"/>
    <property type="evidence" value="ECO:0007669"/>
    <property type="project" value="TreeGrafter"/>
</dbReference>
<evidence type="ECO:0000256" key="2">
    <source>
        <dbReference type="ARBA" id="ARBA00006337"/>
    </source>
</evidence>
<dbReference type="EMBL" id="QRIA01000016">
    <property type="protein sequence ID" value="RHG17110.1"/>
    <property type="molecule type" value="Genomic_DNA"/>
</dbReference>
<dbReference type="PROSITE" id="PS51371">
    <property type="entry name" value="CBS"/>
    <property type="match status" value="2"/>
</dbReference>
<evidence type="ECO:0000256" key="9">
    <source>
        <dbReference type="PROSITE-ProRule" id="PRU01193"/>
    </source>
</evidence>
<dbReference type="Proteomes" id="UP001296643">
    <property type="component" value="Unassembled WGS sequence"/>
</dbReference>
<evidence type="ECO:0000259" key="11">
    <source>
        <dbReference type="PROSITE" id="PS51371"/>
    </source>
</evidence>
<dbReference type="Gene3D" id="3.10.580.10">
    <property type="entry name" value="CBS-domain"/>
    <property type="match status" value="1"/>
</dbReference>
<dbReference type="EMBL" id="QRIS01000023">
    <property type="protein sequence ID" value="RHG82283.1"/>
    <property type="molecule type" value="Genomic_DNA"/>
</dbReference>
<name>A0A2N5NHL4_MEDGN</name>
<gene>
    <name evidence="21" type="ORF">DW142_08655</name>
    <name evidence="20" type="ORF">DW243_13015</name>
    <name evidence="19" type="ORF">DW270_11855</name>
    <name evidence="18" type="ORF">DWY88_03855</name>
    <name evidence="15" type="ORF">G4958_05350</name>
    <name evidence="17" type="ORF">G4981_03115</name>
    <name evidence="16" type="ORF">G4993_10575</name>
    <name evidence="14" type="ORF">O4N78_15610</name>
    <name evidence="13" type="ORF">PNU63_03765</name>
</gene>
<evidence type="ECO:0000313" key="18">
    <source>
        <dbReference type="EMBL" id="RGQ70423.1"/>
    </source>
</evidence>
<dbReference type="InterPro" id="IPR002550">
    <property type="entry name" value="CNNM"/>
</dbReference>
<dbReference type="CDD" id="cd04590">
    <property type="entry name" value="CBS_pair_CorC_HlyC_assoc"/>
    <property type="match status" value="1"/>
</dbReference>
<dbReference type="EMBL" id="JAQMLR010000002">
    <property type="protein sequence ID" value="MDB8737905.1"/>
    <property type="molecule type" value="Genomic_DNA"/>
</dbReference>
<evidence type="ECO:0000313" key="25">
    <source>
        <dbReference type="Proteomes" id="UP000286137"/>
    </source>
</evidence>
<evidence type="ECO:0000256" key="6">
    <source>
        <dbReference type="ARBA" id="ARBA00023122"/>
    </source>
</evidence>
<dbReference type="InterPro" id="IPR005170">
    <property type="entry name" value="Transptr-assoc_dom"/>
</dbReference>
<dbReference type="Proteomes" id="UP000283981">
    <property type="component" value="Unassembled WGS sequence"/>
</dbReference>
<dbReference type="AlphaFoldDB" id="A0A2N5NHL4"/>
<feature type="transmembrane region" description="Helical" evidence="10">
    <location>
        <begin position="102"/>
        <end position="124"/>
    </location>
</feature>
<feature type="transmembrane region" description="Helical" evidence="10">
    <location>
        <begin position="12"/>
        <end position="35"/>
    </location>
</feature>
<evidence type="ECO:0000313" key="17">
    <source>
        <dbReference type="EMBL" id="NSI64281.1"/>
    </source>
</evidence>
<evidence type="ECO:0000313" key="22">
    <source>
        <dbReference type="Proteomes" id="UP000283981"/>
    </source>
</evidence>
<evidence type="ECO:0000256" key="5">
    <source>
        <dbReference type="ARBA" id="ARBA00022989"/>
    </source>
</evidence>
<sequence length="443" mass="49682">MDADPAGNKIIFDLCILLFFTLMNAFFAGAEMAVVSVNHNRIRSLAAEGNKKAVVIQGLFEDSTKFLSTIQVAITFAGFYSSASAASSISPVLSAWMEQRGIPYSTAIASNGVTLVLMFFNLVFGELVPKRIALQKAEQFCMITVMPIHYISKILSPFIKLLSISTKGVLKLLRMKTEDQEEIVTEEEIKAMLKMGAESGTVEDSEREMINSVFSFGDKSARELMVPRREVFAVDIEDPDEEILDAVLESRHSRIPVYEETVDNIIGILHAKDVMIEMRKKTTGEIEIRGLLRDVFFVPDTKDADDLFRELQASRRHMAVLVDEYGGFSGIITVEDLVEAIMGDIHEEDEVEEPEIQQLSDEEYLVDGGILLEDLNEELPLSLFSENYDTLSGYMIENLGYIPKENEQASVLAGEWQLRVEQVKDNRIARVHVSRCMGHVSEK</sequence>
<keyword evidence="4" id="KW-0677">Repeat</keyword>
<dbReference type="InterPro" id="IPR000644">
    <property type="entry name" value="CBS_dom"/>
</dbReference>
<dbReference type="InterPro" id="IPR044751">
    <property type="entry name" value="Ion_transp-like_CBS"/>
</dbReference>
<keyword evidence="6 8" id="KW-0129">CBS domain</keyword>
<protein>
    <submittedName>
        <fullName evidence="13">Hemolysin family protein</fullName>
    </submittedName>
    <submittedName>
        <fullName evidence="19">HlyC/CorC family transporter</fullName>
    </submittedName>
</protein>
<dbReference type="Pfam" id="PF03471">
    <property type="entry name" value="CorC_HlyC"/>
    <property type="match status" value="1"/>
</dbReference>
<dbReference type="GeneID" id="57434767"/>
<reference evidence="14" key="4">
    <citation type="submission" date="2022-12" db="EMBL/GenBank/DDBJ databases">
        <title>Genome of R. gnavus strain RSHDN_120.</title>
        <authorList>
            <person name="Abdugheni R."/>
        </authorList>
    </citation>
    <scope>NUCLEOTIDE SEQUENCE</scope>
    <source>
        <strain evidence="14">RSHDN_120</strain>
    </source>
</reference>
<dbReference type="EMBL" id="JAAIRY010000002">
    <property type="protein sequence ID" value="NSI64281.1"/>
    <property type="molecule type" value="Genomic_DNA"/>
</dbReference>
<proteinExistence type="inferred from homology"/>
<dbReference type="EMBL" id="QRLN01000009">
    <property type="protein sequence ID" value="RHJ12524.1"/>
    <property type="molecule type" value="Genomic_DNA"/>
</dbReference>
<dbReference type="EMBL" id="QRTJ01000004">
    <property type="protein sequence ID" value="RGQ70423.1"/>
    <property type="molecule type" value="Genomic_DNA"/>
</dbReference>
<comment type="subcellular location">
    <subcellularLocation>
        <location evidence="1">Membrane</location>
        <topology evidence="1">Multi-pass membrane protein</topology>
    </subcellularLocation>
</comment>
<dbReference type="FunFam" id="3.10.580.10:FF:000002">
    <property type="entry name" value="Magnesium/cobalt efflux protein CorC"/>
    <property type="match status" value="1"/>
</dbReference>
<keyword evidence="5 9" id="KW-1133">Transmembrane helix</keyword>